<comment type="caution">
    <text evidence="2">The sequence shown here is derived from an EMBL/GenBank/DDBJ whole genome shotgun (WGS) entry which is preliminary data.</text>
</comment>
<organism evidence="2">
    <name type="scientific">marine sediment metagenome</name>
    <dbReference type="NCBI Taxonomy" id="412755"/>
    <lineage>
        <taxon>unclassified sequences</taxon>
        <taxon>metagenomes</taxon>
        <taxon>ecological metagenomes</taxon>
    </lineage>
</organism>
<feature type="domain" description="DUF362" evidence="1">
    <location>
        <begin position="37"/>
        <end position="256"/>
    </location>
</feature>
<dbReference type="Pfam" id="PF04015">
    <property type="entry name" value="DUF362"/>
    <property type="match status" value="1"/>
</dbReference>
<name>A0A0F9NV29_9ZZZZ</name>
<reference evidence="2" key="1">
    <citation type="journal article" date="2015" name="Nature">
        <title>Complex archaea that bridge the gap between prokaryotes and eukaryotes.</title>
        <authorList>
            <person name="Spang A."/>
            <person name="Saw J.H."/>
            <person name="Jorgensen S.L."/>
            <person name="Zaremba-Niedzwiedzka K."/>
            <person name="Martijn J."/>
            <person name="Lind A.E."/>
            <person name="van Eijk R."/>
            <person name="Schleper C."/>
            <person name="Guy L."/>
            <person name="Ettema T.J."/>
        </authorList>
    </citation>
    <scope>NUCLEOTIDE SEQUENCE</scope>
</reference>
<evidence type="ECO:0000313" key="2">
    <source>
        <dbReference type="EMBL" id="KKN23325.1"/>
    </source>
</evidence>
<dbReference type="AlphaFoldDB" id="A0A0F9NV29"/>
<accession>A0A0F9NV29</accession>
<dbReference type="EMBL" id="LAZR01002983">
    <property type="protein sequence ID" value="KKN23325.1"/>
    <property type="molecule type" value="Genomic_DNA"/>
</dbReference>
<gene>
    <name evidence="2" type="ORF">LCGC14_0906110</name>
</gene>
<dbReference type="InterPro" id="IPR007160">
    <property type="entry name" value="DUF362"/>
</dbReference>
<sequence>MSIPYHKFGQINIAKVSNSDELKQILIDPWLESETIIIKPNWGSNQPAQFNDSKTLRMILETLDSNIVVTESHIHSFSPLKEGVSITIGDKEVNWEWILKGGGWNWLIENPDWDWLKKDRYWNQLKKAEKAFLDKFGFTDLFKEFGVSYINVTDEFWNERIADPTEVKRLVESRFKPVKIDKLYSMVPKKLYDLRGSTFISLAKLKHYASFTIKNIFGMIPDPLRPWWHGPKNSRIVTSIIDINKIYHSLFNGYGICEALNTSAFPHPEGKFEFIGKYNIIEAFGVVAFGRHLVSLDAILLNLTDQWITVVTELNKVPIDMAQEEFGAYDMGFLKESKLKVGNWLSP</sequence>
<protein>
    <recommendedName>
        <fullName evidence="1">DUF362 domain-containing protein</fullName>
    </recommendedName>
</protein>
<proteinExistence type="predicted"/>
<evidence type="ECO:0000259" key="1">
    <source>
        <dbReference type="Pfam" id="PF04015"/>
    </source>
</evidence>